<reference evidence="1 2" key="1">
    <citation type="submission" date="2018-06" db="EMBL/GenBank/DDBJ databases">
        <title>Genomic Encyclopedia of Archaeal and Bacterial Type Strains, Phase II (KMG-II): from individual species to whole genera.</title>
        <authorList>
            <person name="Goeker M."/>
        </authorList>
    </citation>
    <scope>NUCLEOTIDE SEQUENCE [LARGE SCALE GENOMIC DNA]</scope>
    <source>
        <strain evidence="1 2">DSM 6779</strain>
    </source>
</reference>
<dbReference type="AlphaFoldDB" id="A0A2W7NDY4"/>
<dbReference type="Proteomes" id="UP000249239">
    <property type="component" value="Unassembled WGS sequence"/>
</dbReference>
<organism evidence="1 2">
    <name type="scientific">Breznakibacter xylanolyticus</name>
    <dbReference type="NCBI Taxonomy" id="990"/>
    <lineage>
        <taxon>Bacteria</taxon>
        <taxon>Pseudomonadati</taxon>
        <taxon>Bacteroidota</taxon>
        <taxon>Bacteroidia</taxon>
        <taxon>Marinilabiliales</taxon>
        <taxon>Marinilabiliaceae</taxon>
        <taxon>Breznakibacter</taxon>
    </lineage>
</organism>
<comment type="caution">
    <text evidence="1">The sequence shown here is derived from an EMBL/GenBank/DDBJ whole genome shotgun (WGS) entry which is preliminary data.</text>
</comment>
<name>A0A2W7NDY4_9BACT</name>
<protein>
    <submittedName>
        <fullName evidence="1">Uncharacterized protein</fullName>
    </submittedName>
</protein>
<keyword evidence="2" id="KW-1185">Reference proteome</keyword>
<sequence>MSKPYLHRGMIIGEFHQIIKKNNTLKSPFGGLGGLIINI</sequence>
<evidence type="ECO:0000313" key="1">
    <source>
        <dbReference type="EMBL" id="PZX18641.1"/>
    </source>
</evidence>
<gene>
    <name evidence="1" type="ORF">LX69_01034</name>
</gene>
<accession>A0A2W7NDY4</accession>
<proteinExistence type="predicted"/>
<evidence type="ECO:0000313" key="2">
    <source>
        <dbReference type="Proteomes" id="UP000249239"/>
    </source>
</evidence>
<dbReference type="EMBL" id="QKZK01000006">
    <property type="protein sequence ID" value="PZX18641.1"/>
    <property type="molecule type" value="Genomic_DNA"/>
</dbReference>